<dbReference type="EMBL" id="AHAM01000088">
    <property type="protein sequence ID" value="EHK57044.1"/>
    <property type="molecule type" value="Genomic_DNA"/>
</dbReference>
<gene>
    <name evidence="1" type="ORF">MAXJ12_11762</name>
</gene>
<dbReference type="PATRIC" id="fig|1107882.3.peg.2310"/>
<name>H0HQC2_9HYPH</name>
<evidence type="ECO:0000313" key="2">
    <source>
        <dbReference type="Proteomes" id="UP000003250"/>
    </source>
</evidence>
<keyword evidence="2" id="KW-1185">Reference proteome</keyword>
<accession>H0HQC2</accession>
<evidence type="ECO:0000313" key="1">
    <source>
        <dbReference type="EMBL" id="EHK57044.1"/>
    </source>
</evidence>
<reference evidence="1 2" key="1">
    <citation type="journal article" date="2012" name="J. Bacteriol.">
        <title>Draft Genome Sequence of Mesorhizobium alhagi CCNWXJ12-2T, a Novel Salt-Resistant Species Isolated from the Desert of Northwestern China.</title>
        <authorList>
            <person name="Zhou M."/>
            <person name="Chen W."/>
            <person name="Chen H."/>
            <person name="Wei G."/>
        </authorList>
    </citation>
    <scope>NUCLEOTIDE SEQUENCE [LARGE SCALE GENOMIC DNA]</scope>
    <source>
        <strain evidence="1 2">CCNWXJ12-2</strain>
    </source>
</reference>
<dbReference type="AlphaFoldDB" id="H0HQC2"/>
<protein>
    <submittedName>
        <fullName evidence="1">Uncharacterized protein</fullName>
    </submittedName>
</protein>
<proteinExistence type="predicted"/>
<organism evidence="1 2">
    <name type="scientific">Mesorhizobium alhagi CCNWXJ12-2</name>
    <dbReference type="NCBI Taxonomy" id="1107882"/>
    <lineage>
        <taxon>Bacteria</taxon>
        <taxon>Pseudomonadati</taxon>
        <taxon>Pseudomonadota</taxon>
        <taxon>Alphaproteobacteria</taxon>
        <taxon>Hyphomicrobiales</taxon>
        <taxon>Phyllobacteriaceae</taxon>
        <taxon>Allomesorhizobium</taxon>
    </lineage>
</organism>
<sequence length="75" mass="8277">MWKGAFDQRWLLLLNCYILADDTAEIEGTVRRLVRDNADLAGFDGVLWSGFPDRALLGISLSRGAGDLGAQHRSD</sequence>
<dbReference type="Proteomes" id="UP000003250">
    <property type="component" value="Unassembled WGS sequence"/>
</dbReference>